<evidence type="ECO:0000256" key="1">
    <source>
        <dbReference type="SAM" id="Coils"/>
    </source>
</evidence>
<evidence type="ECO:0000313" key="3">
    <source>
        <dbReference type="EMBL" id="WHA40879.1"/>
    </source>
</evidence>
<dbReference type="RefSeq" id="WP_137392908.1">
    <property type="nucleotide sequence ID" value="NZ_CP124733.1"/>
</dbReference>
<keyword evidence="2" id="KW-1133">Transmembrane helix</keyword>
<feature type="coiled-coil region" evidence="1">
    <location>
        <begin position="3"/>
        <end position="30"/>
    </location>
</feature>
<evidence type="ECO:0000256" key="2">
    <source>
        <dbReference type="SAM" id="Phobius"/>
    </source>
</evidence>
<proteinExistence type="predicted"/>
<dbReference type="Proteomes" id="UP000298664">
    <property type="component" value="Chromosome Circular"/>
</dbReference>
<evidence type="ECO:0000313" key="4">
    <source>
        <dbReference type="Proteomes" id="UP000298664"/>
    </source>
</evidence>
<dbReference type="AlphaFoldDB" id="A0AAF0H5S9"/>
<feature type="transmembrane region" description="Helical" evidence="2">
    <location>
        <begin position="50"/>
        <end position="69"/>
    </location>
</feature>
<keyword evidence="1" id="KW-0175">Coiled coil</keyword>
<dbReference type="EMBL" id="CP124733">
    <property type="protein sequence ID" value="WHA40879.1"/>
    <property type="molecule type" value="Genomic_DNA"/>
</dbReference>
<gene>
    <name evidence="3" type="ORF">CFBP5477_013860</name>
</gene>
<name>A0AAF0H5S9_9HYPH</name>
<sequence length="70" mass="8135">MRREVYDRTKNEIEQQMARHNLQKDMAEDYETSVRVSPADHVRDIKAQSLGLIVFLVLLIGGFGLAVWLY</sequence>
<keyword evidence="2" id="KW-0812">Transmembrane</keyword>
<organism evidence="3 4">
    <name type="scientific">Agrobacterium larrymoorei</name>
    <dbReference type="NCBI Taxonomy" id="160699"/>
    <lineage>
        <taxon>Bacteria</taxon>
        <taxon>Pseudomonadati</taxon>
        <taxon>Pseudomonadota</taxon>
        <taxon>Alphaproteobacteria</taxon>
        <taxon>Hyphomicrobiales</taxon>
        <taxon>Rhizobiaceae</taxon>
        <taxon>Rhizobium/Agrobacterium group</taxon>
        <taxon>Agrobacterium</taxon>
    </lineage>
</organism>
<protein>
    <submittedName>
        <fullName evidence="3">Uncharacterized protein</fullName>
    </submittedName>
</protein>
<accession>A0AAF0H5S9</accession>
<reference evidence="3" key="1">
    <citation type="submission" date="2023-05" db="EMBL/GenBank/DDBJ databases">
        <title>Complete genome sequence of Agrobacterium larrymoorei CFBP5477.</title>
        <authorList>
            <person name="Yen H.-C."/>
            <person name="Chou L."/>
            <person name="Lin Y.-C."/>
            <person name="Lai E.-M."/>
            <person name="Kuo C.-H."/>
        </authorList>
    </citation>
    <scope>NUCLEOTIDE SEQUENCE</scope>
    <source>
        <strain evidence="3">CFBP5477</strain>
    </source>
</reference>
<keyword evidence="2" id="KW-0472">Membrane</keyword>